<dbReference type="RefSeq" id="WP_131926048.1">
    <property type="nucleotide sequence ID" value="NZ_JBGXRK010000204.1"/>
</dbReference>
<name>A0A4R2LTB3_9BACE</name>
<dbReference type="PANTHER" id="PTHR34580">
    <property type="match status" value="1"/>
</dbReference>
<proteinExistence type="predicted"/>
<dbReference type="InterPro" id="IPR026881">
    <property type="entry name" value="WYL_dom"/>
</dbReference>
<sequence>MGRKLEGLQRMLVIINKLKGLQKYVPREELENYVTLRMEERDGTPVDIRTLQRDFNEIETLFGIRICFDKKRNGYHINEEDDLKKEQYERLLLNFDLLNAIDSTSNLHTFVLAEHHRPSDSGCLPLLIKAIKFSHPVTFDYAYIREEGKIRPKKVLPHYLKEDQQRWYLLAYDKGTLKTFNIDCIRSLRMHNEETFTRNMNIDVSSLFRDSYGIWNQTDIPVEDIELSYSALDGSFLKSIPLHHSQEIITDNEEEFRIRLRLRITNDFVMALLSRSNSLTVIKPQHLRERIRNIYEEALRRNSGSNEPADKERSER</sequence>
<dbReference type="EMBL" id="SLXB01000008">
    <property type="protein sequence ID" value="TCO93070.1"/>
    <property type="molecule type" value="Genomic_DNA"/>
</dbReference>
<evidence type="ECO:0000313" key="3">
    <source>
        <dbReference type="EMBL" id="TCO93070.1"/>
    </source>
</evidence>
<organism evidence="3 4">
    <name type="scientific">Prevotella heparinolytica</name>
    <dbReference type="NCBI Taxonomy" id="28113"/>
    <lineage>
        <taxon>Bacteria</taxon>
        <taxon>Pseudomonadati</taxon>
        <taxon>Bacteroidota</taxon>
        <taxon>Bacteroidia</taxon>
        <taxon>Bacteroidales</taxon>
        <taxon>Bacteroidaceae</taxon>
        <taxon>Bacteroides</taxon>
    </lineage>
</organism>
<feature type="domain" description="WYL" evidence="1">
    <location>
        <begin position="124"/>
        <end position="190"/>
    </location>
</feature>
<dbReference type="Pfam" id="PF13280">
    <property type="entry name" value="WYL"/>
    <property type="match status" value="1"/>
</dbReference>
<gene>
    <name evidence="3" type="ORF">EV202_10854</name>
</gene>
<dbReference type="Pfam" id="PF25583">
    <property type="entry name" value="WCX"/>
    <property type="match status" value="1"/>
</dbReference>
<dbReference type="InterPro" id="IPR057727">
    <property type="entry name" value="WCX_dom"/>
</dbReference>
<evidence type="ECO:0000259" key="2">
    <source>
        <dbReference type="Pfam" id="PF25583"/>
    </source>
</evidence>
<evidence type="ECO:0000313" key="4">
    <source>
        <dbReference type="Proteomes" id="UP000295600"/>
    </source>
</evidence>
<dbReference type="InterPro" id="IPR051534">
    <property type="entry name" value="CBASS_pafABC_assoc_protein"/>
</dbReference>
<reference evidence="3 4" key="1">
    <citation type="submission" date="2019-03" db="EMBL/GenBank/DDBJ databases">
        <title>Genomic Encyclopedia of Type Strains, Phase IV (KMG-IV): sequencing the most valuable type-strain genomes for metagenomic binning, comparative biology and taxonomic classification.</title>
        <authorList>
            <person name="Goeker M."/>
        </authorList>
    </citation>
    <scope>NUCLEOTIDE SEQUENCE [LARGE SCALE GENOMIC DNA]</scope>
    <source>
        <strain evidence="3 4">DSM 23917</strain>
    </source>
</reference>
<dbReference type="Proteomes" id="UP000295600">
    <property type="component" value="Unassembled WGS sequence"/>
</dbReference>
<accession>A0A4R2LTB3</accession>
<keyword evidence="3" id="KW-0238">DNA-binding</keyword>
<feature type="domain" description="WCX" evidence="2">
    <location>
        <begin position="238"/>
        <end position="299"/>
    </location>
</feature>
<comment type="caution">
    <text evidence="3">The sequence shown here is derived from an EMBL/GenBank/DDBJ whole genome shotgun (WGS) entry which is preliminary data.</text>
</comment>
<evidence type="ECO:0000259" key="1">
    <source>
        <dbReference type="Pfam" id="PF13280"/>
    </source>
</evidence>
<dbReference type="GO" id="GO:0003677">
    <property type="term" value="F:DNA binding"/>
    <property type="evidence" value="ECO:0007669"/>
    <property type="project" value="UniProtKB-KW"/>
</dbReference>
<dbReference type="AlphaFoldDB" id="A0A4R2LTB3"/>
<protein>
    <submittedName>
        <fullName evidence="3">Putative DNA-binding transcriptional regulator YafY</fullName>
    </submittedName>
</protein>
<dbReference type="PROSITE" id="PS52050">
    <property type="entry name" value="WYL"/>
    <property type="match status" value="1"/>
</dbReference>
<dbReference type="PANTHER" id="PTHR34580:SF9">
    <property type="entry name" value="SLL5097 PROTEIN"/>
    <property type="match status" value="1"/>
</dbReference>